<proteinExistence type="predicted"/>
<dbReference type="Proteomes" id="UP001472677">
    <property type="component" value="Unassembled WGS sequence"/>
</dbReference>
<evidence type="ECO:0000313" key="1">
    <source>
        <dbReference type="EMBL" id="KAK8487106.1"/>
    </source>
</evidence>
<name>A0ABR2A2Y5_9ROSI</name>
<keyword evidence="2" id="KW-1185">Reference proteome</keyword>
<protein>
    <submittedName>
        <fullName evidence="1">Uncharacterized protein</fullName>
    </submittedName>
</protein>
<comment type="caution">
    <text evidence="1">The sequence shown here is derived from an EMBL/GenBank/DDBJ whole genome shotgun (WGS) entry which is preliminary data.</text>
</comment>
<evidence type="ECO:0000313" key="2">
    <source>
        <dbReference type="Proteomes" id="UP001472677"/>
    </source>
</evidence>
<reference evidence="1 2" key="1">
    <citation type="journal article" date="2024" name="G3 (Bethesda)">
        <title>Genome assembly of Hibiscus sabdariffa L. provides insights into metabolisms of medicinal natural products.</title>
        <authorList>
            <person name="Kim T."/>
        </authorList>
    </citation>
    <scope>NUCLEOTIDE SEQUENCE [LARGE SCALE GENOMIC DNA]</scope>
    <source>
        <strain evidence="1">TK-2024</strain>
        <tissue evidence="1">Old leaves</tissue>
    </source>
</reference>
<sequence length="104" mass="12066">MSVGAHCQIRGRWFRENRTRVVGQHHVWFGTIRSLFRSTNVLALALGGPVRGREAITEGWDKWFGMADKVMGSELERFDVVWCEPALEQLRVSQVVLRGRLRWD</sequence>
<dbReference type="EMBL" id="JBBPBM010001114">
    <property type="protein sequence ID" value="KAK8487106.1"/>
    <property type="molecule type" value="Genomic_DNA"/>
</dbReference>
<accession>A0ABR2A2Y5</accession>
<organism evidence="1 2">
    <name type="scientific">Hibiscus sabdariffa</name>
    <name type="common">roselle</name>
    <dbReference type="NCBI Taxonomy" id="183260"/>
    <lineage>
        <taxon>Eukaryota</taxon>
        <taxon>Viridiplantae</taxon>
        <taxon>Streptophyta</taxon>
        <taxon>Embryophyta</taxon>
        <taxon>Tracheophyta</taxon>
        <taxon>Spermatophyta</taxon>
        <taxon>Magnoliopsida</taxon>
        <taxon>eudicotyledons</taxon>
        <taxon>Gunneridae</taxon>
        <taxon>Pentapetalae</taxon>
        <taxon>rosids</taxon>
        <taxon>malvids</taxon>
        <taxon>Malvales</taxon>
        <taxon>Malvaceae</taxon>
        <taxon>Malvoideae</taxon>
        <taxon>Hibiscus</taxon>
    </lineage>
</organism>
<gene>
    <name evidence="1" type="ORF">V6N12_057828</name>
</gene>